<name>A0A6J4I429_9ACTN</name>
<organism evidence="2">
    <name type="scientific">uncultured Acidimicrobiales bacterium</name>
    <dbReference type="NCBI Taxonomy" id="310071"/>
    <lineage>
        <taxon>Bacteria</taxon>
        <taxon>Bacillati</taxon>
        <taxon>Actinomycetota</taxon>
        <taxon>Acidimicrobiia</taxon>
        <taxon>Acidimicrobiales</taxon>
        <taxon>environmental samples</taxon>
    </lineage>
</organism>
<dbReference type="SUPFAM" id="SSF109854">
    <property type="entry name" value="DinB/YfiT-like putative metalloenzymes"/>
    <property type="match status" value="1"/>
</dbReference>
<reference evidence="2" key="1">
    <citation type="submission" date="2020-02" db="EMBL/GenBank/DDBJ databases">
        <authorList>
            <person name="Meier V. D."/>
        </authorList>
    </citation>
    <scope>NUCLEOTIDE SEQUENCE</scope>
    <source>
        <strain evidence="2">AVDCRST_MAG50</strain>
    </source>
</reference>
<feature type="domain" description="Mycothiol-dependent maleylpyruvate isomerase metal-binding" evidence="1">
    <location>
        <begin position="9"/>
        <end position="125"/>
    </location>
</feature>
<dbReference type="InterPro" id="IPR034660">
    <property type="entry name" value="DinB/YfiT-like"/>
</dbReference>
<sequence length="183" mass="20490">MSEISERYRKVAGQLTERVTAVPDGAWDNPAPPEGWKARDVIGHLVEWIPQFFFGTWDVEAAPAPSAHDDPVAAWLWLDGTIQAALDDPEIAGRERDTRMGRSAFEQTFDMIGTTDVFMHTWDLARSTGLDETLDPDEVHKFVEGMEPMDEALRSSGHYGPRVPVPDDADEQTRLIAFIGRQP</sequence>
<gene>
    <name evidence="2" type="ORF">AVDCRST_MAG50-1740</name>
</gene>
<proteinExistence type="predicted"/>
<dbReference type="InterPro" id="IPR024344">
    <property type="entry name" value="MDMPI_metal-binding"/>
</dbReference>
<dbReference type="EMBL" id="CADCTF010000092">
    <property type="protein sequence ID" value="CAA9241688.1"/>
    <property type="molecule type" value="Genomic_DNA"/>
</dbReference>
<dbReference type="AlphaFoldDB" id="A0A6J4I429"/>
<dbReference type="InterPro" id="IPR017520">
    <property type="entry name" value="CHP03086"/>
</dbReference>
<dbReference type="Pfam" id="PF11716">
    <property type="entry name" value="MDMPI_N"/>
    <property type="match status" value="1"/>
</dbReference>
<dbReference type="GO" id="GO:0046872">
    <property type="term" value="F:metal ion binding"/>
    <property type="evidence" value="ECO:0007669"/>
    <property type="project" value="InterPro"/>
</dbReference>
<evidence type="ECO:0000259" key="1">
    <source>
        <dbReference type="Pfam" id="PF11716"/>
    </source>
</evidence>
<dbReference type="Gene3D" id="1.20.120.450">
    <property type="entry name" value="dinb family like domain"/>
    <property type="match status" value="1"/>
</dbReference>
<accession>A0A6J4I429</accession>
<evidence type="ECO:0000313" key="2">
    <source>
        <dbReference type="EMBL" id="CAA9241688.1"/>
    </source>
</evidence>
<protein>
    <recommendedName>
        <fullName evidence="1">Mycothiol-dependent maleylpyruvate isomerase metal-binding domain-containing protein</fullName>
    </recommendedName>
</protein>
<dbReference type="NCBIfam" id="TIGR03086">
    <property type="entry name" value="TIGR03086 family metal-binding protein"/>
    <property type="match status" value="1"/>
</dbReference>